<feature type="region of interest" description="Disordered" evidence="1">
    <location>
        <begin position="1"/>
        <end position="20"/>
    </location>
</feature>
<proteinExistence type="predicted"/>
<reference evidence="2 3" key="1">
    <citation type="submission" date="2022-12" db="EMBL/GenBank/DDBJ databases">
        <title>Chromosome-level genome of Tegillarca granosa.</title>
        <authorList>
            <person name="Kim J."/>
        </authorList>
    </citation>
    <scope>NUCLEOTIDE SEQUENCE [LARGE SCALE GENOMIC DNA]</scope>
    <source>
        <strain evidence="2">Teg-2019</strain>
        <tissue evidence="2">Adductor muscle</tissue>
    </source>
</reference>
<dbReference type="EMBL" id="JARBDR010000640">
    <property type="protein sequence ID" value="KAJ8309720.1"/>
    <property type="molecule type" value="Genomic_DNA"/>
</dbReference>
<evidence type="ECO:0000313" key="2">
    <source>
        <dbReference type="EMBL" id="KAJ8309720.1"/>
    </source>
</evidence>
<evidence type="ECO:0000313" key="3">
    <source>
        <dbReference type="Proteomes" id="UP001217089"/>
    </source>
</evidence>
<evidence type="ECO:0000256" key="1">
    <source>
        <dbReference type="SAM" id="MobiDB-lite"/>
    </source>
</evidence>
<keyword evidence="3" id="KW-1185">Reference proteome</keyword>
<sequence>MGGAIRDAHTSGKDSELKDDIRMKLAQPQSEENRQMTDYISIFVKGIYPETSDAVIESSILQQLTTNKFPTNFSCAPISKQYVLLFVIATERYFQSIKEKEQRQKKKEKLNNLIRRRCIIKGERGFEKLTNRIDAVKKKTSWSQELKDKITSGLTMDFISSECEHESDGESVYVIKPIPWRSEELNGYIKELDKKIQQTKSKSAKRQSAKRIIIDITFQRRRPNVEN</sequence>
<dbReference type="Proteomes" id="UP001217089">
    <property type="component" value="Unassembled WGS sequence"/>
</dbReference>
<name>A0ABQ9F2A8_TEGGR</name>
<gene>
    <name evidence="2" type="ORF">KUTeg_011585</name>
</gene>
<protein>
    <submittedName>
        <fullName evidence="2">Uncharacterized protein</fullName>
    </submittedName>
</protein>
<organism evidence="2 3">
    <name type="scientific">Tegillarca granosa</name>
    <name type="common">Malaysian cockle</name>
    <name type="synonym">Anadara granosa</name>
    <dbReference type="NCBI Taxonomy" id="220873"/>
    <lineage>
        <taxon>Eukaryota</taxon>
        <taxon>Metazoa</taxon>
        <taxon>Spiralia</taxon>
        <taxon>Lophotrochozoa</taxon>
        <taxon>Mollusca</taxon>
        <taxon>Bivalvia</taxon>
        <taxon>Autobranchia</taxon>
        <taxon>Pteriomorphia</taxon>
        <taxon>Arcoida</taxon>
        <taxon>Arcoidea</taxon>
        <taxon>Arcidae</taxon>
        <taxon>Tegillarca</taxon>
    </lineage>
</organism>
<comment type="caution">
    <text evidence="2">The sequence shown here is derived from an EMBL/GenBank/DDBJ whole genome shotgun (WGS) entry which is preliminary data.</text>
</comment>
<accession>A0ABQ9F2A8</accession>